<organism evidence="2 3">
    <name type="scientific">Coptis chinensis</name>
    <dbReference type="NCBI Taxonomy" id="261450"/>
    <lineage>
        <taxon>Eukaryota</taxon>
        <taxon>Viridiplantae</taxon>
        <taxon>Streptophyta</taxon>
        <taxon>Embryophyta</taxon>
        <taxon>Tracheophyta</taxon>
        <taxon>Spermatophyta</taxon>
        <taxon>Magnoliopsida</taxon>
        <taxon>Ranunculales</taxon>
        <taxon>Ranunculaceae</taxon>
        <taxon>Coptidoideae</taxon>
        <taxon>Coptis</taxon>
    </lineage>
</organism>
<dbReference type="Proteomes" id="UP000631114">
    <property type="component" value="Unassembled WGS sequence"/>
</dbReference>
<accession>A0A835HEW2</accession>
<reference evidence="2 3" key="1">
    <citation type="submission" date="2020-10" db="EMBL/GenBank/DDBJ databases">
        <title>The Coptis chinensis genome and diversification of protoberbering-type alkaloids.</title>
        <authorList>
            <person name="Wang B."/>
            <person name="Shu S."/>
            <person name="Song C."/>
            <person name="Liu Y."/>
        </authorList>
    </citation>
    <scope>NUCLEOTIDE SEQUENCE [LARGE SCALE GENOMIC DNA]</scope>
    <source>
        <strain evidence="2">HL-2020</strain>
        <tissue evidence="2">Leaf</tissue>
    </source>
</reference>
<evidence type="ECO:0000313" key="2">
    <source>
        <dbReference type="EMBL" id="KAF9598079.1"/>
    </source>
</evidence>
<comment type="caution">
    <text evidence="2">The sequence shown here is derived from an EMBL/GenBank/DDBJ whole genome shotgun (WGS) entry which is preliminary data.</text>
</comment>
<evidence type="ECO:0000313" key="3">
    <source>
        <dbReference type="Proteomes" id="UP000631114"/>
    </source>
</evidence>
<dbReference type="AlphaFoldDB" id="A0A835HEW2"/>
<proteinExistence type="predicted"/>
<dbReference type="InterPro" id="IPR036047">
    <property type="entry name" value="F-box-like_dom_sf"/>
</dbReference>
<dbReference type="OrthoDB" id="1845276at2759"/>
<dbReference type="SUPFAM" id="SSF81383">
    <property type="entry name" value="F-box domain"/>
    <property type="match status" value="1"/>
</dbReference>
<feature type="domain" description="F-box" evidence="1">
    <location>
        <begin position="77"/>
        <end position="107"/>
    </location>
</feature>
<dbReference type="Pfam" id="PF00646">
    <property type="entry name" value="F-box"/>
    <property type="match status" value="1"/>
</dbReference>
<dbReference type="InterPro" id="IPR001810">
    <property type="entry name" value="F-box_dom"/>
</dbReference>
<keyword evidence="3" id="KW-1185">Reference proteome</keyword>
<gene>
    <name evidence="2" type="ORF">IFM89_024113</name>
</gene>
<evidence type="ECO:0000259" key="1">
    <source>
        <dbReference type="Pfam" id="PF00646"/>
    </source>
</evidence>
<sequence length="186" mass="20959">MSCLKLRIPHPFEKHGEDCDSPSLTTNRGLLMEVVALEKVKLQAEQDENDGEANSNEKPVQLDLLAKKRLSLPNNVNILSRLPITTLIRIKYTCKLWLDIITDDPLFPELHFSLGVKNPGHVYGIRGSPVRIFKAGYAPQSKKYKYVTVLSEKTKQQFDRNVFTLGGESWRVGACSISSSPWACFL</sequence>
<dbReference type="EMBL" id="JADFTS010000007">
    <property type="protein sequence ID" value="KAF9598079.1"/>
    <property type="molecule type" value="Genomic_DNA"/>
</dbReference>
<protein>
    <recommendedName>
        <fullName evidence="1">F-box domain-containing protein</fullName>
    </recommendedName>
</protein>
<name>A0A835HEW2_9MAGN</name>